<evidence type="ECO:0000256" key="1">
    <source>
        <dbReference type="SAM" id="MobiDB-lite"/>
    </source>
</evidence>
<keyword evidence="4" id="KW-1185">Reference proteome</keyword>
<feature type="compositionally biased region" description="Acidic residues" evidence="1">
    <location>
        <begin position="250"/>
        <end position="262"/>
    </location>
</feature>
<organism evidence="3 4">
    <name type="scientific">Nadsonia fulvescens var. elongata DSM 6958</name>
    <dbReference type="NCBI Taxonomy" id="857566"/>
    <lineage>
        <taxon>Eukaryota</taxon>
        <taxon>Fungi</taxon>
        <taxon>Dikarya</taxon>
        <taxon>Ascomycota</taxon>
        <taxon>Saccharomycotina</taxon>
        <taxon>Dipodascomycetes</taxon>
        <taxon>Dipodascales</taxon>
        <taxon>Dipodascales incertae sedis</taxon>
        <taxon>Nadsonia</taxon>
    </lineage>
</organism>
<feature type="compositionally biased region" description="Polar residues" evidence="1">
    <location>
        <begin position="227"/>
        <end position="241"/>
    </location>
</feature>
<dbReference type="Pfam" id="PF25318">
    <property type="entry name" value="WHD_GDS1"/>
    <property type="match status" value="1"/>
</dbReference>
<sequence>MAPTTLSTAVEAANTMSPESALSTPTLTPISTTATAVSSMSSASSSKPSSTSLSSSPSSLSASTTPSNFVSYPDALTKDLLLILKSVTPGGLTVKQLINTINTSPLYHSSAKELKENGNESTLVAARINGYIRRCFEIETKIHSNERKKIDLSLEEGRLLKYPVEKVLSDSHPKRMVYTFKGLVNAFEKDYESLVSRPLTETANASSSNKRKSVSAQVISKKPMTEPVSTSPKRAKISNTVESRESRESSDDDEFDDDENDSEPSSREKSPIDNSSPISEPDQENPPNFKQPKQQIVSPVRSVTNTKGIPPKRNMIQSVPAHNINSYYDWSDQLVSWQKNSSSSASLSESERSTRSPSPSFALSSMGNNDNLHHTGTQYGRDCSPQDEYFFDLKKNRMSITGMSVWMDDLMTEEVGSPENVSVQDLELMLI</sequence>
<reference evidence="3 4" key="1">
    <citation type="journal article" date="2016" name="Proc. Natl. Acad. Sci. U.S.A.">
        <title>Comparative genomics of biotechnologically important yeasts.</title>
        <authorList>
            <person name="Riley R."/>
            <person name="Haridas S."/>
            <person name="Wolfe K.H."/>
            <person name="Lopes M.R."/>
            <person name="Hittinger C.T."/>
            <person name="Goeker M."/>
            <person name="Salamov A.A."/>
            <person name="Wisecaver J.H."/>
            <person name="Long T.M."/>
            <person name="Calvey C.H."/>
            <person name="Aerts A.L."/>
            <person name="Barry K.W."/>
            <person name="Choi C."/>
            <person name="Clum A."/>
            <person name="Coughlan A.Y."/>
            <person name="Deshpande S."/>
            <person name="Douglass A.P."/>
            <person name="Hanson S.J."/>
            <person name="Klenk H.-P."/>
            <person name="LaButti K.M."/>
            <person name="Lapidus A."/>
            <person name="Lindquist E.A."/>
            <person name="Lipzen A.M."/>
            <person name="Meier-Kolthoff J.P."/>
            <person name="Ohm R.A."/>
            <person name="Otillar R.P."/>
            <person name="Pangilinan J.L."/>
            <person name="Peng Y."/>
            <person name="Rokas A."/>
            <person name="Rosa C.A."/>
            <person name="Scheuner C."/>
            <person name="Sibirny A.A."/>
            <person name="Slot J.C."/>
            <person name="Stielow J.B."/>
            <person name="Sun H."/>
            <person name="Kurtzman C.P."/>
            <person name="Blackwell M."/>
            <person name="Grigoriev I.V."/>
            <person name="Jeffries T.W."/>
        </authorList>
    </citation>
    <scope>NUCLEOTIDE SEQUENCE [LARGE SCALE GENOMIC DNA]</scope>
    <source>
        <strain evidence="3 4">DSM 6958</strain>
    </source>
</reference>
<dbReference type="Proteomes" id="UP000095009">
    <property type="component" value="Unassembled WGS sequence"/>
</dbReference>
<gene>
    <name evidence="3" type="ORF">NADFUDRAFT_49755</name>
</gene>
<proteinExistence type="predicted"/>
<feature type="compositionally biased region" description="Polar residues" evidence="1">
    <location>
        <begin position="361"/>
        <end position="378"/>
    </location>
</feature>
<feature type="region of interest" description="Disordered" evidence="1">
    <location>
        <begin position="344"/>
        <end position="380"/>
    </location>
</feature>
<feature type="domain" description="GDS1 winged helix" evidence="2">
    <location>
        <begin position="80"/>
        <end position="182"/>
    </location>
</feature>
<accession>A0A1E3PPI0</accession>
<feature type="compositionally biased region" description="Polar residues" evidence="1">
    <location>
        <begin position="1"/>
        <end position="18"/>
    </location>
</feature>
<feature type="compositionally biased region" description="Polar residues" evidence="1">
    <location>
        <begin position="285"/>
        <end position="307"/>
    </location>
</feature>
<feature type="region of interest" description="Disordered" evidence="1">
    <location>
        <begin position="1"/>
        <end position="67"/>
    </location>
</feature>
<dbReference type="OrthoDB" id="4090479at2759"/>
<feature type="compositionally biased region" description="Low complexity" evidence="1">
    <location>
        <begin position="20"/>
        <end position="67"/>
    </location>
</feature>
<dbReference type="EMBL" id="KV454407">
    <property type="protein sequence ID" value="ODQ67321.1"/>
    <property type="molecule type" value="Genomic_DNA"/>
</dbReference>
<evidence type="ECO:0000259" key="2">
    <source>
        <dbReference type="Pfam" id="PF25318"/>
    </source>
</evidence>
<evidence type="ECO:0000313" key="4">
    <source>
        <dbReference type="Proteomes" id="UP000095009"/>
    </source>
</evidence>
<feature type="compositionally biased region" description="Polar residues" evidence="1">
    <location>
        <begin position="200"/>
        <end position="218"/>
    </location>
</feature>
<protein>
    <recommendedName>
        <fullName evidence="2">GDS1 winged helix domain-containing protein</fullName>
    </recommendedName>
</protein>
<name>A0A1E3PPI0_9ASCO</name>
<feature type="region of interest" description="Disordered" evidence="1">
    <location>
        <begin position="200"/>
        <end position="317"/>
    </location>
</feature>
<dbReference type="AlphaFoldDB" id="A0A1E3PPI0"/>
<dbReference type="InterPro" id="IPR057511">
    <property type="entry name" value="WH_GDS1"/>
</dbReference>
<evidence type="ECO:0000313" key="3">
    <source>
        <dbReference type="EMBL" id="ODQ67321.1"/>
    </source>
</evidence>